<sequence>MALETCRPGRHADSYPNWIAPGRIGFAGNPDLAATSTADVGGQGGWCWHQTIDGDLATVTNTNSKAFATPTRFLFPRECYLVTCCGTASSSLYKPRPHLLNRTQQLSSKPDEKQKPSLPIQDLHLRNLPQTRSVKRPPGLLTSIRAGTILTVVIAADLVQFTNNFRHASMDIGGLDCRTIIWPDSQDISITVHCKWNAGSYVHGSLVQAEYEVSGRDKVKFDTSDLKGKIFPPDTGGWTSLNSSVTKKRMRDGRLDRPVDPVTLVQQGRYGCDPAARRQDPGVRRVAIWALEKHSKSSDEFLKAIAQRLKDRASAVRVTALMILEERPSLSQDIFAVPMVASGQAGHAASTRRVPPPEIAGSDGLP</sequence>
<feature type="region of interest" description="Disordered" evidence="1">
    <location>
        <begin position="346"/>
        <end position="366"/>
    </location>
</feature>
<accession>A0A2U3DQ62</accession>
<dbReference type="InterPro" id="IPR016024">
    <property type="entry name" value="ARM-type_fold"/>
</dbReference>
<dbReference type="Gene3D" id="1.25.10.10">
    <property type="entry name" value="Leucine-rich Repeat Variant"/>
    <property type="match status" value="1"/>
</dbReference>
<reference evidence="2 3" key="1">
    <citation type="journal article" date="2016" name="Front. Microbiol.">
        <title>Genome and transcriptome sequences reveal the specific parasitism of the nematophagous Purpureocillium lilacinum 36-1.</title>
        <authorList>
            <person name="Xie J."/>
            <person name="Li S."/>
            <person name="Mo C."/>
            <person name="Xiao X."/>
            <person name="Peng D."/>
            <person name="Wang G."/>
            <person name="Xiao Y."/>
        </authorList>
    </citation>
    <scope>NUCLEOTIDE SEQUENCE [LARGE SCALE GENOMIC DNA]</scope>
    <source>
        <strain evidence="2 3">36-1</strain>
    </source>
</reference>
<proteinExistence type="predicted"/>
<evidence type="ECO:0000256" key="1">
    <source>
        <dbReference type="SAM" id="MobiDB-lite"/>
    </source>
</evidence>
<dbReference type="AlphaFoldDB" id="A0A2U3DQ62"/>
<name>A0A2U3DQ62_PURLI</name>
<dbReference type="InterPro" id="IPR011989">
    <property type="entry name" value="ARM-like"/>
</dbReference>
<dbReference type="Proteomes" id="UP000245956">
    <property type="component" value="Unassembled WGS sequence"/>
</dbReference>
<comment type="caution">
    <text evidence="2">The sequence shown here is derived from an EMBL/GenBank/DDBJ whole genome shotgun (WGS) entry which is preliminary data.</text>
</comment>
<gene>
    <name evidence="2" type="ORF">PCL_10505</name>
</gene>
<protein>
    <recommendedName>
        <fullName evidence="4">HEAT repeat domain-containing protein</fullName>
    </recommendedName>
</protein>
<dbReference type="SUPFAM" id="SSF48371">
    <property type="entry name" value="ARM repeat"/>
    <property type="match status" value="1"/>
</dbReference>
<organism evidence="2 3">
    <name type="scientific">Purpureocillium lilacinum</name>
    <name type="common">Paecilomyces lilacinus</name>
    <dbReference type="NCBI Taxonomy" id="33203"/>
    <lineage>
        <taxon>Eukaryota</taxon>
        <taxon>Fungi</taxon>
        <taxon>Dikarya</taxon>
        <taxon>Ascomycota</taxon>
        <taxon>Pezizomycotina</taxon>
        <taxon>Sordariomycetes</taxon>
        <taxon>Hypocreomycetidae</taxon>
        <taxon>Hypocreales</taxon>
        <taxon>Ophiocordycipitaceae</taxon>
        <taxon>Purpureocillium</taxon>
    </lineage>
</organism>
<dbReference type="EMBL" id="LCWV01000066">
    <property type="protein sequence ID" value="PWI64392.1"/>
    <property type="molecule type" value="Genomic_DNA"/>
</dbReference>
<evidence type="ECO:0000313" key="2">
    <source>
        <dbReference type="EMBL" id="PWI64392.1"/>
    </source>
</evidence>
<evidence type="ECO:0000313" key="3">
    <source>
        <dbReference type="Proteomes" id="UP000245956"/>
    </source>
</evidence>
<evidence type="ECO:0008006" key="4">
    <source>
        <dbReference type="Google" id="ProtNLM"/>
    </source>
</evidence>